<keyword evidence="1" id="KW-0732">Signal</keyword>
<feature type="chain" id="PRO_5037955422" description="LGFP repeat-containing protein" evidence="1">
    <location>
        <begin position="37"/>
        <end position="198"/>
    </location>
</feature>
<feature type="signal peptide" evidence="1">
    <location>
        <begin position="1"/>
        <end position="36"/>
    </location>
</feature>
<proteinExistence type="predicted"/>
<evidence type="ECO:0000313" key="2">
    <source>
        <dbReference type="EMBL" id="GGB29432.1"/>
    </source>
</evidence>
<dbReference type="Proteomes" id="UP000621454">
    <property type="component" value="Unassembled WGS sequence"/>
</dbReference>
<dbReference type="AlphaFoldDB" id="A0A916T4Z0"/>
<organism evidence="2 3">
    <name type="scientific">Gordonia jinhuaensis</name>
    <dbReference type="NCBI Taxonomy" id="1517702"/>
    <lineage>
        <taxon>Bacteria</taxon>
        <taxon>Bacillati</taxon>
        <taxon>Actinomycetota</taxon>
        <taxon>Actinomycetes</taxon>
        <taxon>Mycobacteriales</taxon>
        <taxon>Gordoniaceae</taxon>
        <taxon>Gordonia</taxon>
    </lineage>
</organism>
<evidence type="ECO:0000256" key="1">
    <source>
        <dbReference type="SAM" id="SignalP"/>
    </source>
</evidence>
<name>A0A916T4Z0_9ACTN</name>
<comment type="caution">
    <text evidence="2">The sequence shown here is derived from an EMBL/GenBank/DDBJ whole genome shotgun (WGS) entry which is preliminary data.</text>
</comment>
<reference evidence="2" key="1">
    <citation type="journal article" date="2014" name="Int. J. Syst. Evol. Microbiol.">
        <title>Complete genome sequence of Corynebacterium casei LMG S-19264T (=DSM 44701T), isolated from a smear-ripened cheese.</title>
        <authorList>
            <consortium name="US DOE Joint Genome Institute (JGI-PGF)"/>
            <person name="Walter F."/>
            <person name="Albersmeier A."/>
            <person name="Kalinowski J."/>
            <person name="Ruckert C."/>
        </authorList>
    </citation>
    <scope>NUCLEOTIDE SEQUENCE</scope>
    <source>
        <strain evidence="2">CGMCC 1.12827</strain>
    </source>
</reference>
<evidence type="ECO:0008006" key="4">
    <source>
        <dbReference type="Google" id="ProtNLM"/>
    </source>
</evidence>
<reference evidence="2" key="2">
    <citation type="submission" date="2020-09" db="EMBL/GenBank/DDBJ databases">
        <authorList>
            <person name="Sun Q."/>
            <person name="Zhou Y."/>
        </authorList>
    </citation>
    <scope>NUCLEOTIDE SEQUENCE</scope>
    <source>
        <strain evidence="2">CGMCC 1.12827</strain>
    </source>
</reference>
<protein>
    <recommendedName>
        <fullName evidence="4">LGFP repeat-containing protein</fullName>
    </recommendedName>
</protein>
<dbReference type="EMBL" id="BMGC01000009">
    <property type="protein sequence ID" value="GGB29432.1"/>
    <property type="molecule type" value="Genomic_DNA"/>
</dbReference>
<dbReference type="RefSeq" id="WP_229742309.1">
    <property type="nucleotide sequence ID" value="NZ_BMGC01000009.1"/>
</dbReference>
<dbReference type="Pfam" id="PF08310">
    <property type="entry name" value="LGFP"/>
    <property type="match status" value="2"/>
</dbReference>
<accession>A0A916T4Z0</accession>
<evidence type="ECO:0000313" key="3">
    <source>
        <dbReference type="Proteomes" id="UP000621454"/>
    </source>
</evidence>
<gene>
    <name evidence="2" type="ORF">GCM10011489_16940</name>
</gene>
<dbReference type="InterPro" id="IPR013207">
    <property type="entry name" value="LGFP"/>
</dbReference>
<keyword evidence="3" id="KW-1185">Reference proteome</keyword>
<sequence length="198" mass="21355">MPTGSALRRGPFVLVGSVVLAAVIALSTLMAGSASADGKYGGRWVFGRIEQAYLATGGPNMWGNPTNNESAAANGGRFQNFAKDTAFYWHPRVANGVAHQVGGAIRAKWAGLNWERGPLGYPTSNEQATANDGRMNSFQGGNVYWGPYSDAHPVWGEIYKVWQRSGGANSWYQLPTSDEYRIGTSFAQDFQGGTITWP</sequence>